<organism evidence="2 3">
    <name type="scientific">Branchiostoma floridae</name>
    <name type="common">Florida lancelet</name>
    <name type="synonym">Amphioxus</name>
    <dbReference type="NCBI Taxonomy" id="7739"/>
    <lineage>
        <taxon>Eukaryota</taxon>
        <taxon>Metazoa</taxon>
        <taxon>Chordata</taxon>
        <taxon>Cephalochordata</taxon>
        <taxon>Leptocardii</taxon>
        <taxon>Amphioxiformes</taxon>
        <taxon>Branchiostomatidae</taxon>
        <taxon>Branchiostoma</taxon>
    </lineage>
</organism>
<dbReference type="KEGG" id="bfo:118421582"/>
<sequence>MGINPFRASEKLKDATEESQKEALRRCQMACDLFEIRQHLRKSCFVGLFGPQNGGKSTLIQTVWGVTVPDRGYLEHTTDPNLYKANGTSRMVIIDFPGTTAIDAQVANLANTCGGLSSILILVMKFDGDTSTDHIKQMKEARKLADDFNCCILLCISHCGLYKGTLKDKETVDAYRENYRQHLELDPANILMAELVENIEDLESRGIIGPDGVRMWLKDWMIKYDVFEDDEEQLNAAVNM</sequence>
<protein>
    <submittedName>
        <fullName evidence="3">Uncharacterized protein LOC118421582</fullName>
    </submittedName>
</protein>
<dbReference type="PANTHER" id="PTHR14143">
    <property type="entry name" value="INTERFERON-INDUCIBLE GTPASE FAMILY MEMBER"/>
    <property type="match status" value="1"/>
</dbReference>
<feature type="domain" description="G" evidence="1">
    <location>
        <begin position="46"/>
        <end position="141"/>
    </location>
</feature>
<dbReference type="OMA" id="QACNCEL"/>
<dbReference type="RefSeq" id="XP_035684822.1">
    <property type="nucleotide sequence ID" value="XM_035828929.1"/>
</dbReference>
<dbReference type="Pfam" id="PF01926">
    <property type="entry name" value="MMR_HSR1"/>
    <property type="match status" value="1"/>
</dbReference>
<gene>
    <name evidence="3" type="primary">LOC118421582</name>
</gene>
<dbReference type="InterPro" id="IPR027417">
    <property type="entry name" value="P-loop_NTPase"/>
</dbReference>
<dbReference type="Gene3D" id="3.40.50.300">
    <property type="entry name" value="P-loop containing nucleotide triphosphate hydrolases"/>
    <property type="match status" value="1"/>
</dbReference>
<evidence type="ECO:0000259" key="1">
    <source>
        <dbReference type="Pfam" id="PF01926"/>
    </source>
</evidence>
<evidence type="ECO:0000313" key="3">
    <source>
        <dbReference type="RefSeq" id="XP_035684822.1"/>
    </source>
</evidence>
<accession>A0A9J7LLM6</accession>
<reference evidence="2" key="1">
    <citation type="journal article" date="2020" name="Nat. Ecol. Evol.">
        <title>Deeply conserved synteny resolves early events in vertebrate evolution.</title>
        <authorList>
            <person name="Simakov O."/>
            <person name="Marletaz F."/>
            <person name="Yue J.X."/>
            <person name="O'Connell B."/>
            <person name="Jenkins J."/>
            <person name="Brandt A."/>
            <person name="Calef R."/>
            <person name="Tung C.H."/>
            <person name="Huang T.K."/>
            <person name="Schmutz J."/>
            <person name="Satoh N."/>
            <person name="Yu J.K."/>
            <person name="Putnam N.H."/>
            <person name="Green R.E."/>
            <person name="Rokhsar D.S."/>
        </authorList>
    </citation>
    <scope>NUCLEOTIDE SEQUENCE [LARGE SCALE GENOMIC DNA]</scope>
    <source>
        <strain evidence="2">S238N-H82</strain>
    </source>
</reference>
<proteinExistence type="predicted"/>
<dbReference type="AlphaFoldDB" id="A0A9J7LLM6"/>
<dbReference type="CDD" id="cd00882">
    <property type="entry name" value="Ras_like_GTPase"/>
    <property type="match status" value="1"/>
</dbReference>
<dbReference type="PANTHER" id="PTHR14143:SF1">
    <property type="entry name" value="IRG-TYPE G DOMAIN-CONTAINING PROTEIN"/>
    <property type="match status" value="1"/>
</dbReference>
<dbReference type="GeneID" id="118421582"/>
<dbReference type="InterPro" id="IPR006073">
    <property type="entry name" value="GTP-bd"/>
</dbReference>
<name>A0A9J7LLM6_BRAFL</name>
<dbReference type="Proteomes" id="UP000001554">
    <property type="component" value="Chromosome 8"/>
</dbReference>
<reference evidence="3" key="2">
    <citation type="submission" date="2025-08" db="UniProtKB">
        <authorList>
            <consortium name="RefSeq"/>
        </authorList>
    </citation>
    <scope>IDENTIFICATION</scope>
    <source>
        <strain evidence="3">S238N-H82</strain>
        <tissue evidence="3">Testes</tissue>
    </source>
</reference>
<evidence type="ECO:0000313" key="2">
    <source>
        <dbReference type="Proteomes" id="UP000001554"/>
    </source>
</evidence>
<dbReference type="GO" id="GO:0005525">
    <property type="term" value="F:GTP binding"/>
    <property type="evidence" value="ECO:0007669"/>
    <property type="project" value="InterPro"/>
</dbReference>
<dbReference type="SUPFAM" id="SSF52540">
    <property type="entry name" value="P-loop containing nucleoside triphosphate hydrolases"/>
    <property type="match status" value="1"/>
</dbReference>
<keyword evidence="2" id="KW-1185">Reference proteome</keyword>
<dbReference type="OrthoDB" id="10061393at2759"/>